<keyword evidence="1" id="KW-0812">Transmembrane</keyword>
<name>A0A917B9F9_HALAA</name>
<dbReference type="PANTHER" id="PTHR34351:SF2">
    <property type="entry name" value="DUF58 DOMAIN-CONTAINING PROTEIN"/>
    <property type="match status" value="1"/>
</dbReference>
<dbReference type="Proteomes" id="UP000660110">
    <property type="component" value="Unassembled WGS sequence"/>
</dbReference>
<keyword evidence="4" id="KW-1185">Reference proteome</keyword>
<dbReference type="RefSeq" id="WP_188378021.1">
    <property type="nucleotide sequence ID" value="NZ_BMEL01000003.1"/>
</dbReference>
<evidence type="ECO:0000256" key="1">
    <source>
        <dbReference type="SAM" id="Phobius"/>
    </source>
</evidence>
<reference evidence="3" key="2">
    <citation type="submission" date="2020-09" db="EMBL/GenBank/DDBJ databases">
        <authorList>
            <person name="Sun Q."/>
            <person name="Zhou Y."/>
        </authorList>
    </citation>
    <scope>NUCLEOTIDE SEQUENCE</scope>
    <source>
        <strain evidence="3">CGMCC 1.12153</strain>
    </source>
</reference>
<evidence type="ECO:0000313" key="3">
    <source>
        <dbReference type="EMBL" id="GGF26472.1"/>
    </source>
</evidence>
<dbReference type="InterPro" id="IPR002881">
    <property type="entry name" value="DUF58"/>
</dbReference>
<accession>A0A917B9F9</accession>
<keyword evidence="1" id="KW-1133">Transmembrane helix</keyword>
<proteinExistence type="predicted"/>
<reference evidence="3" key="1">
    <citation type="journal article" date="2014" name="Int. J. Syst. Evol. Microbiol.">
        <title>Complete genome sequence of Corynebacterium casei LMG S-19264T (=DSM 44701T), isolated from a smear-ripened cheese.</title>
        <authorList>
            <consortium name="US DOE Joint Genome Institute (JGI-PGF)"/>
            <person name="Walter F."/>
            <person name="Albersmeier A."/>
            <person name="Kalinowski J."/>
            <person name="Ruckert C."/>
        </authorList>
    </citation>
    <scope>NUCLEOTIDE SEQUENCE</scope>
    <source>
        <strain evidence="3">CGMCC 1.12153</strain>
    </source>
</reference>
<comment type="caution">
    <text evidence="3">The sequence shown here is derived from an EMBL/GenBank/DDBJ whole genome shotgun (WGS) entry which is preliminary data.</text>
</comment>
<dbReference type="AlphaFoldDB" id="A0A917B9F9"/>
<dbReference type="PANTHER" id="PTHR34351">
    <property type="entry name" value="SLR1927 PROTEIN-RELATED"/>
    <property type="match status" value="1"/>
</dbReference>
<protein>
    <recommendedName>
        <fullName evidence="2">DUF58 domain-containing protein</fullName>
    </recommendedName>
</protein>
<keyword evidence="1" id="KW-0472">Membrane</keyword>
<gene>
    <name evidence="3" type="primary">yeaD</name>
    <name evidence="3" type="ORF">GCM10010954_26880</name>
</gene>
<organism evidence="3 4">
    <name type="scientific">Halobacillus andaensis</name>
    <dbReference type="NCBI Taxonomy" id="1176239"/>
    <lineage>
        <taxon>Bacteria</taxon>
        <taxon>Bacillati</taxon>
        <taxon>Bacillota</taxon>
        <taxon>Bacilli</taxon>
        <taxon>Bacillales</taxon>
        <taxon>Bacillaceae</taxon>
        <taxon>Halobacillus</taxon>
    </lineage>
</organism>
<feature type="transmembrane region" description="Helical" evidence="1">
    <location>
        <begin position="33"/>
        <end position="53"/>
    </location>
</feature>
<evidence type="ECO:0000259" key="2">
    <source>
        <dbReference type="Pfam" id="PF01882"/>
    </source>
</evidence>
<dbReference type="EMBL" id="BMEL01000003">
    <property type="protein sequence ID" value="GGF26472.1"/>
    <property type="molecule type" value="Genomic_DNA"/>
</dbReference>
<evidence type="ECO:0000313" key="4">
    <source>
        <dbReference type="Proteomes" id="UP000660110"/>
    </source>
</evidence>
<feature type="transmembrane region" description="Helical" evidence="1">
    <location>
        <begin position="7"/>
        <end position="27"/>
    </location>
</feature>
<feature type="domain" description="DUF58" evidence="2">
    <location>
        <begin position="220"/>
        <end position="375"/>
    </location>
</feature>
<sequence>MRQTFHFTARIIIVSVLFLVLFSYAMFQGGFVSWFLFYSFLPFLIYMTALTFYRLDKWKVTRHLSKRVATAGETVQVEVTIDRRFPFPIYYCVIEEYFPNSLMTEDHNIEKYRYMDEVLLNEESRQVKKIAFPWFKRHISYQYELQRVPRGEHHLKALRVKTGDFFGFIKKEYVYNLDHQFLVFPYQRPVRLTEKAYSFEQGASPSFKLNEKNTTIVSGVREYVPGDRFSWIDWKNTAKSNQMMTKEFEQEKSVDILLVLNAVHCEKASPLSFEGAVEFSASLLEEMHKNSSQLAFMTLGDGKRYFPFQQDYKHKEMINHHLAKIKAIGQTSFAKQLERERSQFPSGIVVLIVSHQLNPQLLESLTRIAQKSKRVVFFYVRPQKQLDFQDRKLIKKLRNNRVVVNVMTEEELTQREFEVNT</sequence>
<dbReference type="Pfam" id="PF01882">
    <property type="entry name" value="DUF58"/>
    <property type="match status" value="1"/>
</dbReference>